<accession>A0A8S4HF90</accession>
<feature type="region of interest" description="Disordered" evidence="1">
    <location>
        <begin position="291"/>
        <end position="333"/>
    </location>
</feature>
<feature type="transmembrane region" description="Helical" evidence="2">
    <location>
        <begin position="761"/>
        <end position="782"/>
    </location>
</feature>
<keyword evidence="2" id="KW-1133">Transmembrane helix</keyword>
<evidence type="ECO:0000256" key="1">
    <source>
        <dbReference type="SAM" id="MobiDB-lite"/>
    </source>
</evidence>
<dbReference type="Gene3D" id="3.40.525.10">
    <property type="entry name" value="CRAL-TRIO lipid binding domain"/>
    <property type="match status" value="1"/>
</dbReference>
<dbReference type="Pfam" id="PF01661">
    <property type="entry name" value="Macro"/>
    <property type="match status" value="1"/>
</dbReference>
<evidence type="ECO:0000256" key="2">
    <source>
        <dbReference type="SAM" id="Phobius"/>
    </source>
</evidence>
<dbReference type="SUPFAM" id="SSF52087">
    <property type="entry name" value="CRAL/TRIO domain"/>
    <property type="match status" value="1"/>
</dbReference>
<sequence>MSVGDKLNEAFCWLKEEFDELMTDLEVDKGELNVSDLCTKINNTWRSINGGEEESPLCADSQGGGRDKKRKERINHEELVPWSDLNYSLFHYVGIYKKVSEALLIDDEDFYFNFDADNVYVKRRFSPSLAFHPLICPIDAAYFNFLLFCISGGAPDKAKGGEANGGEAKWREVKWGEAKWREVKWGEAKGDTSIGGASNWGTSIEGTSNWGTSFEGAPNWGSTAPPHRRRGSRAEITYAYSDDRAYKENFVVTQEAYAALSEEYTKVPGVQRCLERGAGAPFNFGPRGGAAVGTSGTSGTIGGGTGDTGHIGDAGGTSEGGTPPDRAAHTAAPLNREALNRTYAFSLESKTYMVHPEMNKKIKIVNGDISAVDSEAVVLFANHNYRFSKRVCDDLYSCTLMKLDEEERIEIKSKKSGEVCLTNSYDGIHKYILHVMLPKYNSKYILATHNTMNLCVQEILCVCVEKRVQSVSIPIVCFGLFFPTNIFLVSLMKSLRSLLLLPQFYNAIRSIVFVTNSNELYLLTLKYASVFFPRCREEMFLSANIAILGNKLGSIDVRNRGIRIFKTLRRVTRGALAAESLAAGSSAESLAAESAASFASSAASSSAASSASSSVIFNAADEEFLSLRAESEGHQHLYMLQEIKKREEGVLGNLQSCLRLSCIYNIKKKFAEFEEDSFLYEYGVDELGRKTVIINFFKFPRVYNYHSLFLFLLFHFNSFMRNHFVLLFVFSEGISGEITNVLSLFKDLFQLVSDFLHNLRVVYFFNYSLAFKLFICVLYPFIPAAIYDSIVYLNGAQELSKHFDVKKALRQ</sequence>
<dbReference type="InterPro" id="IPR043472">
    <property type="entry name" value="Macro_dom-like"/>
</dbReference>
<organism evidence="5 6">
    <name type="scientific">Plasmodium vivax</name>
    <name type="common">malaria parasite P. vivax</name>
    <dbReference type="NCBI Taxonomy" id="5855"/>
    <lineage>
        <taxon>Eukaryota</taxon>
        <taxon>Sar</taxon>
        <taxon>Alveolata</taxon>
        <taxon>Apicomplexa</taxon>
        <taxon>Aconoidasida</taxon>
        <taxon>Haemosporida</taxon>
        <taxon>Plasmodiidae</taxon>
        <taxon>Plasmodium</taxon>
        <taxon>Plasmodium (Plasmodium)</taxon>
    </lineage>
</organism>
<evidence type="ECO:0000313" key="5">
    <source>
        <dbReference type="EMBL" id="CAG9483408.1"/>
    </source>
</evidence>
<dbReference type="EMBL" id="CAJZCX010000014">
    <property type="protein sequence ID" value="CAG9483408.1"/>
    <property type="molecule type" value="Genomic_DNA"/>
</dbReference>
<name>A0A8S4HF90_PLAVI</name>
<dbReference type="PANTHER" id="PTHR45795">
    <property type="entry name" value="EARLY GAMETOCYTE ENRICHED PHOSPHOPROTEIN EGXP"/>
    <property type="match status" value="1"/>
</dbReference>
<dbReference type="PANTHER" id="PTHR45795:SF1">
    <property type="entry name" value="MACRO DOMAIN-CONTAINING PROTEIN"/>
    <property type="match status" value="1"/>
</dbReference>
<gene>
    <name evidence="5" type="ORF">PVW1_030020100</name>
</gene>
<reference evidence="5" key="1">
    <citation type="submission" date="2021-09" db="EMBL/GenBank/DDBJ databases">
        <authorList>
            <consortium name="Pathogen Informatics"/>
        </authorList>
    </citation>
    <scope>NUCLEOTIDE SEQUENCE</scope>
    <source>
        <strain evidence="5">PvW1</strain>
    </source>
</reference>
<evidence type="ECO:0000259" key="4">
    <source>
        <dbReference type="PROSITE" id="PS51154"/>
    </source>
</evidence>
<feature type="transmembrane region" description="Helical" evidence="2">
    <location>
        <begin position="702"/>
        <end position="720"/>
    </location>
</feature>
<dbReference type="Gene3D" id="3.40.220.10">
    <property type="entry name" value="Leucine Aminopeptidase, subunit E, domain 1"/>
    <property type="match status" value="1"/>
</dbReference>
<dbReference type="InterPro" id="IPR053300">
    <property type="entry name" value="Homeobox-like_regulator"/>
</dbReference>
<dbReference type="InterPro" id="IPR001251">
    <property type="entry name" value="CRAL-TRIO_dom"/>
</dbReference>
<dbReference type="InterPro" id="IPR036865">
    <property type="entry name" value="CRAL-TRIO_dom_sf"/>
</dbReference>
<keyword evidence="2" id="KW-0472">Membrane</keyword>
<dbReference type="PROSITE" id="PS50191">
    <property type="entry name" value="CRAL_TRIO"/>
    <property type="match status" value="1"/>
</dbReference>
<feature type="compositionally biased region" description="Gly residues" evidence="1">
    <location>
        <begin position="299"/>
        <end position="319"/>
    </location>
</feature>
<dbReference type="SUPFAM" id="SSF52949">
    <property type="entry name" value="Macro domain-like"/>
    <property type="match status" value="1"/>
</dbReference>
<feature type="domain" description="Macro" evidence="4">
    <location>
        <begin position="349"/>
        <end position="532"/>
    </location>
</feature>
<dbReference type="AlphaFoldDB" id="A0A8S4HF90"/>
<protein>
    <submittedName>
        <fullName evidence="5">(malaria parasite P. vivax) hypothetical protein</fullName>
    </submittedName>
</protein>
<keyword evidence="2" id="KW-0812">Transmembrane</keyword>
<dbReference type="Proteomes" id="UP000779233">
    <property type="component" value="Unassembled WGS sequence"/>
</dbReference>
<dbReference type="InterPro" id="IPR002589">
    <property type="entry name" value="Macro_dom"/>
</dbReference>
<evidence type="ECO:0000313" key="6">
    <source>
        <dbReference type="Proteomes" id="UP000779233"/>
    </source>
</evidence>
<dbReference type="VEuPathDB" id="PlasmoDB:PVPAM_030017500"/>
<comment type="caution">
    <text evidence="5">The sequence shown here is derived from an EMBL/GenBank/DDBJ whole genome shotgun (WGS) entry which is preliminary data.</text>
</comment>
<feature type="transmembrane region" description="Helical" evidence="2">
    <location>
        <begin position="726"/>
        <end position="749"/>
    </location>
</feature>
<dbReference type="PROSITE" id="PS51154">
    <property type="entry name" value="MACRO"/>
    <property type="match status" value="1"/>
</dbReference>
<evidence type="ECO:0000259" key="3">
    <source>
        <dbReference type="PROSITE" id="PS50191"/>
    </source>
</evidence>
<feature type="domain" description="CRAL-TRIO" evidence="3">
    <location>
        <begin position="666"/>
        <end position="811"/>
    </location>
</feature>
<proteinExistence type="predicted"/>